<evidence type="ECO:0000313" key="2">
    <source>
        <dbReference type="Proteomes" id="UP001165121"/>
    </source>
</evidence>
<dbReference type="Proteomes" id="UP001165121">
    <property type="component" value="Unassembled WGS sequence"/>
</dbReference>
<organism evidence="1 2">
    <name type="scientific">Phytophthora fragariaefolia</name>
    <dbReference type="NCBI Taxonomy" id="1490495"/>
    <lineage>
        <taxon>Eukaryota</taxon>
        <taxon>Sar</taxon>
        <taxon>Stramenopiles</taxon>
        <taxon>Oomycota</taxon>
        <taxon>Peronosporomycetes</taxon>
        <taxon>Peronosporales</taxon>
        <taxon>Peronosporaceae</taxon>
        <taxon>Phytophthora</taxon>
    </lineage>
</organism>
<reference evidence="1" key="1">
    <citation type="submission" date="2023-04" db="EMBL/GenBank/DDBJ databases">
        <title>Phytophthora fragariaefolia NBRC 109709.</title>
        <authorList>
            <person name="Ichikawa N."/>
            <person name="Sato H."/>
            <person name="Tonouchi N."/>
        </authorList>
    </citation>
    <scope>NUCLEOTIDE SEQUENCE</scope>
    <source>
        <strain evidence="1">NBRC 109709</strain>
    </source>
</reference>
<comment type="caution">
    <text evidence="1">The sequence shown here is derived from an EMBL/GenBank/DDBJ whole genome shotgun (WGS) entry which is preliminary data.</text>
</comment>
<keyword evidence="2" id="KW-1185">Reference proteome</keyword>
<dbReference type="OrthoDB" id="145487at2759"/>
<gene>
    <name evidence="1" type="ORF">Pfra01_002618300</name>
</gene>
<protein>
    <submittedName>
        <fullName evidence="1">Unnamed protein product</fullName>
    </submittedName>
</protein>
<accession>A0A9W7D615</accession>
<evidence type="ECO:0000313" key="1">
    <source>
        <dbReference type="EMBL" id="GMF60312.1"/>
    </source>
</evidence>
<name>A0A9W7D615_9STRA</name>
<dbReference type="AlphaFoldDB" id="A0A9W7D615"/>
<dbReference type="EMBL" id="BSXT01005354">
    <property type="protein sequence ID" value="GMF60312.1"/>
    <property type="molecule type" value="Genomic_DNA"/>
</dbReference>
<sequence>MDLSSVDPSSVVDQRMCVVSGAETTVTMPVSAQRLCTLPRAGVTIPVSPRAIKNLRRSTGAGSPARGVVERVDIGHAVSRTDVSSESHSHCKKQDDNLNLVILKVNSKRGSSLRALVDCGASNYFDRLQSLARLDFEEVELPRSLLEVRLATGVVVRTRSVSFAHASRMKRRSSWTNLSCWT</sequence>
<proteinExistence type="predicted"/>